<reference evidence="1 2" key="1">
    <citation type="submission" date="2023-11" db="EMBL/GenBank/DDBJ databases">
        <title>Lentzea sokolovensis, sp. nov., Lentzea kristufkii, sp. nov., and Lentzea miocenensis, sp. nov., rare actinobacteria from Sokolov Coal Basin, Miocene lacustrine sediment, Czech Republic.</title>
        <authorList>
            <person name="Lara A."/>
            <person name="Kotroba L."/>
            <person name="Nouioui I."/>
            <person name="Neumann-Schaal M."/>
            <person name="Mast Y."/>
            <person name="Chronakova A."/>
        </authorList>
    </citation>
    <scope>NUCLEOTIDE SEQUENCE [LARGE SCALE GENOMIC DNA]</scope>
    <source>
        <strain evidence="1 2">BCCO 10_0061</strain>
    </source>
</reference>
<name>A0ABU4UPC3_9PSEU</name>
<protein>
    <submittedName>
        <fullName evidence="1">Uncharacterized protein</fullName>
    </submittedName>
</protein>
<evidence type="ECO:0000313" key="1">
    <source>
        <dbReference type="EMBL" id="MDX8140570.1"/>
    </source>
</evidence>
<organism evidence="1 2">
    <name type="scientific">Lentzea sokolovensis</name>
    <dbReference type="NCBI Taxonomy" id="3095429"/>
    <lineage>
        <taxon>Bacteria</taxon>
        <taxon>Bacillati</taxon>
        <taxon>Actinomycetota</taxon>
        <taxon>Actinomycetes</taxon>
        <taxon>Pseudonocardiales</taxon>
        <taxon>Pseudonocardiaceae</taxon>
        <taxon>Lentzea</taxon>
    </lineage>
</organism>
<evidence type="ECO:0000313" key="2">
    <source>
        <dbReference type="Proteomes" id="UP001285352"/>
    </source>
</evidence>
<dbReference type="EMBL" id="JAXAVU010000001">
    <property type="protein sequence ID" value="MDX8140570.1"/>
    <property type="molecule type" value="Genomic_DNA"/>
</dbReference>
<comment type="caution">
    <text evidence="1">The sequence shown here is derived from an EMBL/GenBank/DDBJ whole genome shotgun (WGS) entry which is preliminary data.</text>
</comment>
<gene>
    <name evidence="1" type="ORF">SK854_00480</name>
</gene>
<dbReference type="RefSeq" id="WP_319972932.1">
    <property type="nucleotide sequence ID" value="NZ_JAXAVU010000001.1"/>
</dbReference>
<dbReference type="Proteomes" id="UP001285352">
    <property type="component" value="Unassembled WGS sequence"/>
</dbReference>
<keyword evidence="2" id="KW-1185">Reference proteome</keyword>
<reference evidence="1 2" key="2">
    <citation type="submission" date="2023-11" db="EMBL/GenBank/DDBJ databases">
        <authorList>
            <person name="Lara A.C."/>
            <person name="Chronakova A."/>
        </authorList>
    </citation>
    <scope>NUCLEOTIDE SEQUENCE [LARGE SCALE GENOMIC DNA]</scope>
    <source>
        <strain evidence="1 2">BCCO 10_0061</strain>
    </source>
</reference>
<proteinExistence type="predicted"/>
<accession>A0ABU4UPC3</accession>
<sequence>MTSGGADSIPVRVARGAARLDCAQPGWAMRVDVTVLDLQSTTDDLLGQIFGSHYNGIDTLGLTREASQSHGFYAHCASVDHGCSCDVEYARLTAEWARVVTSRQAATAVDRP</sequence>